<keyword evidence="2" id="KW-1185">Reference proteome</keyword>
<accession>A0ABY3Z7I5</accession>
<evidence type="ECO:0000313" key="2">
    <source>
        <dbReference type="Proteomes" id="UP000829494"/>
    </source>
</evidence>
<reference evidence="1 2" key="1">
    <citation type="submission" date="2022-03" db="EMBL/GenBank/DDBJ databases">
        <title>Complete genome of Streptomyces rimosus ssp. rimosus R7 (=ATCC 10970).</title>
        <authorList>
            <person name="Beganovic S."/>
            <person name="Ruckert C."/>
            <person name="Busche T."/>
            <person name="Kalinowski J."/>
            <person name="Wittmann C."/>
        </authorList>
    </citation>
    <scope>NUCLEOTIDE SEQUENCE [LARGE SCALE GENOMIC DNA]</scope>
    <source>
        <strain evidence="1 2">R7</strain>
    </source>
</reference>
<sequence>MITQTTSPPDAADAQRRGHLAALAVAEQILTLSPAIPTTITTHSTKQAAAQSSVEAYFHQSAEGVASLAQALGTAAKTTPFRPGDPRPYVEMDAVVAGVPVKAWALLDIPGPAVAMPEPYACAWCGISLPHGIQHGVGVGGHGWVRPSDAQILARMKARRAARRGGADRG</sequence>
<organism evidence="1 2">
    <name type="scientific">Streptomyces rimosus subsp. rimosus</name>
    <dbReference type="NCBI Taxonomy" id="132474"/>
    <lineage>
        <taxon>Bacteria</taxon>
        <taxon>Bacillati</taxon>
        <taxon>Actinomycetota</taxon>
        <taxon>Actinomycetes</taxon>
        <taxon>Kitasatosporales</taxon>
        <taxon>Streptomycetaceae</taxon>
        <taxon>Streptomyces</taxon>
    </lineage>
</organism>
<proteinExistence type="predicted"/>
<dbReference type="EMBL" id="CP094298">
    <property type="protein sequence ID" value="UNZ06275.1"/>
    <property type="molecule type" value="Genomic_DNA"/>
</dbReference>
<dbReference type="Proteomes" id="UP000829494">
    <property type="component" value="Chromosome"/>
</dbReference>
<gene>
    <name evidence="1" type="ORF">SRIMR7_29415</name>
</gene>
<dbReference type="RefSeq" id="WP_003981161.1">
    <property type="nucleotide sequence ID" value="NZ_CP043497.1"/>
</dbReference>
<name>A0ABY3Z7I5_STRRM</name>
<evidence type="ECO:0000313" key="1">
    <source>
        <dbReference type="EMBL" id="UNZ06275.1"/>
    </source>
</evidence>
<protein>
    <submittedName>
        <fullName evidence="1">Uncharacterized protein</fullName>
    </submittedName>
</protein>
<dbReference type="GeneID" id="66854590"/>